<dbReference type="InterPro" id="IPR001338">
    <property type="entry name" value="Class_I_Hydrophobin"/>
</dbReference>
<evidence type="ECO:0000256" key="3">
    <source>
        <dbReference type="ARBA" id="ARBA00022512"/>
    </source>
</evidence>
<dbReference type="EMBL" id="JABXXO010000013">
    <property type="protein sequence ID" value="KAF7761427.1"/>
    <property type="molecule type" value="Genomic_DNA"/>
</dbReference>
<dbReference type="Proteomes" id="UP000629468">
    <property type="component" value="Unassembled WGS sequence"/>
</dbReference>
<evidence type="ECO:0000313" key="8">
    <source>
        <dbReference type="Proteomes" id="UP000629468"/>
    </source>
</evidence>
<evidence type="ECO:0000256" key="6">
    <source>
        <dbReference type="RuleBase" id="RU365009"/>
    </source>
</evidence>
<dbReference type="GO" id="GO:0009277">
    <property type="term" value="C:fungal-type cell wall"/>
    <property type="evidence" value="ECO:0007669"/>
    <property type="project" value="InterPro"/>
</dbReference>
<dbReference type="Pfam" id="PF01185">
    <property type="entry name" value="Hydrophobin"/>
    <property type="match status" value="1"/>
</dbReference>
<dbReference type="SMART" id="SM00075">
    <property type="entry name" value="HYDRO"/>
    <property type="match status" value="1"/>
</dbReference>
<evidence type="ECO:0000256" key="4">
    <source>
        <dbReference type="ARBA" id="ARBA00022525"/>
    </source>
</evidence>
<feature type="chain" id="PRO_5034988143" description="Hydrophobin" evidence="6">
    <location>
        <begin position="22"/>
        <end position="108"/>
    </location>
</feature>
<dbReference type="GO" id="GO:0005199">
    <property type="term" value="F:structural constituent of cell wall"/>
    <property type="evidence" value="ECO:0007669"/>
    <property type="project" value="InterPro"/>
</dbReference>
<dbReference type="CDD" id="cd23507">
    <property type="entry name" value="hydrophobin_I"/>
    <property type="match status" value="1"/>
</dbReference>
<proteinExistence type="inferred from homology"/>
<accession>A0A8H7EX07</accession>
<evidence type="ECO:0000256" key="2">
    <source>
        <dbReference type="ARBA" id="ARBA00010446"/>
    </source>
</evidence>
<sequence>MYSKFALSVVSVFALSAAVAASPTGDIDSPCDVGTFYCCHGVQDAHTSTVTKIALLLHIDLGNVTGPVGLSCRDDIDSSSCTDTQPLCCTGENFLEGIIVAGCSSISL</sequence>
<keyword evidence="5 6" id="KW-1015">Disulfide bond</keyword>
<dbReference type="AlphaFoldDB" id="A0A8H7EX07"/>
<evidence type="ECO:0000313" key="7">
    <source>
        <dbReference type="EMBL" id="KAF7761427.1"/>
    </source>
</evidence>
<reference evidence="7 8" key="1">
    <citation type="journal article" name="Sci. Rep.">
        <title>Telomere-to-telomere assembled and centromere annotated genomes of the two main subspecies of the button mushroom Agaricus bisporus reveal especially polymorphic chromosome ends.</title>
        <authorList>
            <person name="Sonnenberg A.S.M."/>
            <person name="Sedaghat-Telgerd N."/>
            <person name="Lavrijssen B."/>
            <person name="Ohm R.A."/>
            <person name="Hendrickx P.M."/>
            <person name="Scholtmeijer K."/>
            <person name="Baars J.J.P."/>
            <person name="van Peer A."/>
        </authorList>
    </citation>
    <scope>NUCLEOTIDE SEQUENCE [LARGE SCALE GENOMIC DNA]</scope>
    <source>
        <strain evidence="7 8">H119_p4</strain>
    </source>
</reference>
<keyword evidence="3 6" id="KW-0134">Cell wall</keyword>
<feature type="signal peptide" evidence="6">
    <location>
        <begin position="1"/>
        <end position="21"/>
    </location>
</feature>
<comment type="subcellular location">
    <subcellularLocation>
        <location evidence="1 6">Secreted</location>
        <location evidence="1 6">Cell wall</location>
    </subcellularLocation>
</comment>
<protein>
    <recommendedName>
        <fullName evidence="6">Hydrophobin</fullName>
    </recommendedName>
</protein>
<evidence type="ECO:0000256" key="1">
    <source>
        <dbReference type="ARBA" id="ARBA00004191"/>
    </source>
</evidence>
<organism evidence="7 8">
    <name type="scientific">Agaricus bisporus var. burnettii</name>
    <dbReference type="NCBI Taxonomy" id="192524"/>
    <lineage>
        <taxon>Eukaryota</taxon>
        <taxon>Fungi</taxon>
        <taxon>Dikarya</taxon>
        <taxon>Basidiomycota</taxon>
        <taxon>Agaricomycotina</taxon>
        <taxon>Agaricomycetes</taxon>
        <taxon>Agaricomycetidae</taxon>
        <taxon>Agaricales</taxon>
        <taxon>Agaricineae</taxon>
        <taxon>Agaricaceae</taxon>
        <taxon>Agaricus</taxon>
    </lineage>
</organism>
<comment type="caution">
    <text evidence="7">The sequence shown here is derived from an EMBL/GenBank/DDBJ whole genome shotgun (WGS) entry which is preliminary data.</text>
</comment>
<comment type="similarity">
    <text evidence="2 6">Belongs to the fungal hydrophobin family.</text>
</comment>
<gene>
    <name evidence="7" type="ORF">Agabi119p4_9419</name>
</gene>
<keyword evidence="4 6" id="KW-0964">Secreted</keyword>
<evidence type="ECO:0000256" key="5">
    <source>
        <dbReference type="ARBA" id="ARBA00023157"/>
    </source>
</evidence>
<keyword evidence="6" id="KW-0732">Signal</keyword>
<name>A0A8H7EX07_AGABI</name>